<keyword evidence="11" id="KW-1185">Reference proteome</keyword>
<organism evidence="10 11">
    <name type="scientific">Nonomuraea typhae</name>
    <dbReference type="NCBI Taxonomy" id="2603600"/>
    <lineage>
        <taxon>Bacteria</taxon>
        <taxon>Bacillati</taxon>
        <taxon>Actinomycetota</taxon>
        <taxon>Actinomycetes</taxon>
        <taxon>Streptosporangiales</taxon>
        <taxon>Streptosporangiaceae</taxon>
        <taxon>Nonomuraea</taxon>
    </lineage>
</organism>
<evidence type="ECO:0000256" key="9">
    <source>
        <dbReference type="SAM" id="Phobius"/>
    </source>
</evidence>
<feature type="compositionally biased region" description="Low complexity" evidence="8">
    <location>
        <begin position="204"/>
        <end position="217"/>
    </location>
</feature>
<keyword evidence="6 9" id="KW-1133">Transmembrane helix</keyword>
<evidence type="ECO:0000256" key="6">
    <source>
        <dbReference type="ARBA" id="ARBA00022989"/>
    </source>
</evidence>
<keyword evidence="7 9" id="KW-0472">Membrane</keyword>
<evidence type="ECO:0000256" key="4">
    <source>
        <dbReference type="ARBA" id="ARBA00022692"/>
    </source>
</evidence>
<protein>
    <submittedName>
        <fullName evidence="10">Rod shape-determining protein MreD</fullName>
    </submittedName>
</protein>
<comment type="similarity">
    <text evidence="2">Belongs to the MreD family.</text>
</comment>
<dbReference type="RefSeq" id="WP_397087890.1">
    <property type="nucleotide sequence ID" value="NZ_JBITGY010000010.1"/>
</dbReference>
<dbReference type="InterPro" id="IPR007227">
    <property type="entry name" value="Cell_shape_determining_MreD"/>
</dbReference>
<name>A0ABW7Z2Z3_9ACTN</name>
<evidence type="ECO:0000313" key="11">
    <source>
        <dbReference type="Proteomes" id="UP001612741"/>
    </source>
</evidence>
<dbReference type="NCBIfam" id="TIGR03426">
    <property type="entry name" value="shape_MreD"/>
    <property type="match status" value="1"/>
</dbReference>
<evidence type="ECO:0000256" key="7">
    <source>
        <dbReference type="ARBA" id="ARBA00023136"/>
    </source>
</evidence>
<evidence type="ECO:0000256" key="2">
    <source>
        <dbReference type="ARBA" id="ARBA00007776"/>
    </source>
</evidence>
<accession>A0ABW7Z2Z3</accession>
<evidence type="ECO:0000256" key="5">
    <source>
        <dbReference type="ARBA" id="ARBA00022960"/>
    </source>
</evidence>
<feature type="region of interest" description="Disordered" evidence="8">
    <location>
        <begin position="176"/>
        <end position="217"/>
    </location>
</feature>
<feature type="compositionally biased region" description="Basic residues" evidence="8">
    <location>
        <begin position="189"/>
        <end position="203"/>
    </location>
</feature>
<dbReference type="Proteomes" id="UP001612741">
    <property type="component" value="Unassembled WGS sequence"/>
</dbReference>
<keyword evidence="5" id="KW-0133">Cell shape</keyword>
<evidence type="ECO:0000256" key="8">
    <source>
        <dbReference type="SAM" id="MobiDB-lite"/>
    </source>
</evidence>
<feature type="transmembrane region" description="Helical" evidence="9">
    <location>
        <begin position="101"/>
        <end position="123"/>
    </location>
</feature>
<feature type="transmembrane region" description="Helical" evidence="9">
    <location>
        <begin position="135"/>
        <end position="155"/>
    </location>
</feature>
<dbReference type="EMBL" id="JBITGY010000010">
    <property type="protein sequence ID" value="MFI6502536.1"/>
    <property type="molecule type" value="Genomic_DNA"/>
</dbReference>
<evidence type="ECO:0000313" key="10">
    <source>
        <dbReference type="EMBL" id="MFI6502536.1"/>
    </source>
</evidence>
<sequence length="217" mass="22546">MSTAMSPYGGARAWAAVVLAPLLQVTLVNRVTLPGQVTPDLPLLCVLALARLRGPVEGAVAGFVSGLLLDLIPPAAHPVGRTALALCVAGYAGGHLRRLPAALGLPLGVVAGVVVSAGVHAALGDPRADGPALTHVLPLAAAYGVAAMPFVWFPLRWKARDAFPAARPARADRLLVAHPPHPAVGRAGAPRRRLRQGRRRRSRQAGGRPAGPWRDSR</sequence>
<gene>
    <name evidence="10" type="primary">mreD</name>
    <name evidence="10" type="ORF">ACIBG2_34525</name>
</gene>
<reference evidence="10 11" key="1">
    <citation type="submission" date="2024-10" db="EMBL/GenBank/DDBJ databases">
        <title>The Natural Products Discovery Center: Release of the First 8490 Sequenced Strains for Exploring Actinobacteria Biosynthetic Diversity.</title>
        <authorList>
            <person name="Kalkreuter E."/>
            <person name="Kautsar S.A."/>
            <person name="Yang D."/>
            <person name="Bader C.D."/>
            <person name="Teijaro C.N."/>
            <person name="Fluegel L."/>
            <person name="Davis C.M."/>
            <person name="Simpson J.R."/>
            <person name="Lauterbach L."/>
            <person name="Steele A.D."/>
            <person name="Gui C."/>
            <person name="Meng S."/>
            <person name="Li G."/>
            <person name="Viehrig K."/>
            <person name="Ye F."/>
            <person name="Su P."/>
            <person name="Kiefer A.F."/>
            <person name="Nichols A."/>
            <person name="Cepeda A.J."/>
            <person name="Yan W."/>
            <person name="Fan B."/>
            <person name="Jiang Y."/>
            <person name="Adhikari A."/>
            <person name="Zheng C.-J."/>
            <person name="Schuster L."/>
            <person name="Cowan T.M."/>
            <person name="Smanski M.J."/>
            <person name="Chevrette M.G."/>
            <person name="De Carvalho L.P.S."/>
            <person name="Shen B."/>
        </authorList>
    </citation>
    <scope>NUCLEOTIDE SEQUENCE [LARGE SCALE GENOMIC DNA]</scope>
    <source>
        <strain evidence="10 11">NPDC050545</strain>
    </source>
</reference>
<comment type="subcellular location">
    <subcellularLocation>
        <location evidence="1">Cell membrane</location>
        <topology evidence="1">Multi-pass membrane protein</topology>
    </subcellularLocation>
</comment>
<keyword evidence="4 9" id="KW-0812">Transmembrane</keyword>
<proteinExistence type="inferred from homology"/>
<comment type="caution">
    <text evidence="10">The sequence shown here is derived from an EMBL/GenBank/DDBJ whole genome shotgun (WGS) entry which is preliminary data.</text>
</comment>
<keyword evidence="3" id="KW-1003">Cell membrane</keyword>
<evidence type="ECO:0000256" key="1">
    <source>
        <dbReference type="ARBA" id="ARBA00004651"/>
    </source>
</evidence>
<evidence type="ECO:0000256" key="3">
    <source>
        <dbReference type="ARBA" id="ARBA00022475"/>
    </source>
</evidence>